<evidence type="ECO:0000313" key="2">
    <source>
        <dbReference type="Proteomes" id="UP001303046"/>
    </source>
</evidence>
<evidence type="ECO:0000313" key="1">
    <source>
        <dbReference type="EMBL" id="KAK6762204.1"/>
    </source>
</evidence>
<keyword evidence="2" id="KW-1185">Reference proteome</keyword>
<dbReference type="Proteomes" id="UP001303046">
    <property type="component" value="Unassembled WGS sequence"/>
</dbReference>
<gene>
    <name evidence="1" type="primary">Necator_chrX.g23223</name>
    <name evidence="1" type="ORF">RB195_023060</name>
</gene>
<reference evidence="1 2" key="1">
    <citation type="submission" date="2023-08" db="EMBL/GenBank/DDBJ databases">
        <title>A Necator americanus chromosomal reference genome.</title>
        <authorList>
            <person name="Ilik V."/>
            <person name="Petrzelkova K.J."/>
            <person name="Pardy F."/>
            <person name="Fuh T."/>
            <person name="Niatou-Singa F.S."/>
            <person name="Gouil Q."/>
            <person name="Baker L."/>
            <person name="Ritchie M.E."/>
            <person name="Jex A.R."/>
            <person name="Gazzola D."/>
            <person name="Li H."/>
            <person name="Toshio Fujiwara R."/>
            <person name="Zhan B."/>
            <person name="Aroian R.V."/>
            <person name="Pafco B."/>
            <person name="Schwarz E.M."/>
        </authorList>
    </citation>
    <scope>NUCLEOTIDE SEQUENCE [LARGE SCALE GENOMIC DNA]</scope>
    <source>
        <strain evidence="1 2">Aroian</strain>
        <tissue evidence="1">Whole animal</tissue>
    </source>
</reference>
<accession>A0ABR1EHS4</accession>
<proteinExistence type="predicted"/>
<organism evidence="1 2">
    <name type="scientific">Necator americanus</name>
    <name type="common">Human hookworm</name>
    <dbReference type="NCBI Taxonomy" id="51031"/>
    <lineage>
        <taxon>Eukaryota</taxon>
        <taxon>Metazoa</taxon>
        <taxon>Ecdysozoa</taxon>
        <taxon>Nematoda</taxon>
        <taxon>Chromadorea</taxon>
        <taxon>Rhabditida</taxon>
        <taxon>Rhabditina</taxon>
        <taxon>Rhabditomorpha</taxon>
        <taxon>Strongyloidea</taxon>
        <taxon>Ancylostomatidae</taxon>
        <taxon>Bunostominae</taxon>
        <taxon>Necator</taxon>
    </lineage>
</organism>
<comment type="caution">
    <text evidence="1">The sequence shown here is derived from an EMBL/GenBank/DDBJ whole genome shotgun (WGS) entry which is preliminary data.</text>
</comment>
<name>A0ABR1EHS4_NECAM</name>
<dbReference type="EMBL" id="JAVFWL010000006">
    <property type="protein sequence ID" value="KAK6762204.1"/>
    <property type="molecule type" value="Genomic_DNA"/>
</dbReference>
<sequence length="119" mass="13124">MSSSSDQLAIDIVELVVSLSAAQWLVLDPRHCPCHIMVPSVLGERHVGSFDLIAANSRLLFSMHLVRISSPQIVFRRTRLVHGDSSHEQESISHVPGYSHAPTRVFLCGTISSVLHDDD</sequence>
<protein>
    <submittedName>
        <fullName evidence="1">Uncharacterized protein</fullName>
    </submittedName>
</protein>